<feature type="binding site" evidence="7">
    <location>
        <position position="326"/>
    </location>
    <ligand>
        <name>3-phosphoshikimate</name>
        <dbReference type="ChEBI" id="CHEBI:145989"/>
    </ligand>
</feature>
<feature type="binding site" evidence="7">
    <location>
        <position position="159"/>
    </location>
    <ligand>
        <name>3-phosphoshikimate</name>
        <dbReference type="ChEBI" id="CHEBI:145989"/>
    </ligand>
</feature>
<feature type="binding site" evidence="7">
    <location>
        <position position="160"/>
    </location>
    <ligand>
        <name>3-phosphoshikimate</name>
        <dbReference type="ChEBI" id="CHEBI:145989"/>
    </ligand>
</feature>
<comment type="caution">
    <text evidence="7">Lacks conserved residue(s) required for the propagation of feature annotation.</text>
</comment>
<keyword evidence="8" id="KW-0040">ANK repeat</keyword>
<evidence type="ECO:0000256" key="6">
    <source>
        <dbReference type="ARBA" id="ARBA00044633"/>
    </source>
</evidence>
<feature type="binding site" evidence="7">
    <location>
        <position position="89"/>
    </location>
    <ligand>
        <name>phosphoenolpyruvate</name>
        <dbReference type="ChEBI" id="CHEBI:58702"/>
    </ligand>
</feature>
<dbReference type="PANTHER" id="PTHR21090:SF5">
    <property type="entry name" value="PENTAFUNCTIONAL AROM POLYPEPTIDE"/>
    <property type="match status" value="1"/>
</dbReference>
<comment type="subcellular location">
    <subcellularLocation>
        <location evidence="7">Cytoplasm</location>
    </subcellularLocation>
</comment>
<keyword evidence="5 7" id="KW-0057">Aromatic amino acid biosynthesis</keyword>
<evidence type="ECO:0000256" key="2">
    <source>
        <dbReference type="ARBA" id="ARBA00009948"/>
    </source>
</evidence>
<dbReference type="Pfam" id="PF00275">
    <property type="entry name" value="EPSP_synthase"/>
    <property type="match status" value="1"/>
</dbReference>
<dbReference type="GO" id="GO:0005737">
    <property type="term" value="C:cytoplasm"/>
    <property type="evidence" value="ECO:0007669"/>
    <property type="project" value="UniProtKB-SubCell"/>
</dbReference>
<dbReference type="InterPro" id="IPR001986">
    <property type="entry name" value="Enolpyruvate_Tfrase_dom"/>
</dbReference>
<dbReference type="InterPro" id="IPR006264">
    <property type="entry name" value="EPSP_synthase"/>
</dbReference>
<dbReference type="InterPro" id="IPR036968">
    <property type="entry name" value="Enolpyruvate_Tfrase_sf"/>
</dbReference>
<dbReference type="GO" id="GO:0008652">
    <property type="term" value="P:amino acid biosynthetic process"/>
    <property type="evidence" value="ECO:0007669"/>
    <property type="project" value="UniProtKB-KW"/>
</dbReference>
<dbReference type="PROSITE" id="PS00885">
    <property type="entry name" value="EPSP_SYNTHASE_2"/>
    <property type="match status" value="1"/>
</dbReference>
<dbReference type="HAMAP" id="MF_00210">
    <property type="entry name" value="EPSP_synth"/>
    <property type="match status" value="1"/>
</dbReference>
<evidence type="ECO:0000256" key="8">
    <source>
        <dbReference type="PROSITE-ProRule" id="PRU00023"/>
    </source>
</evidence>
<keyword evidence="3 7" id="KW-0028">Amino-acid biosynthesis</keyword>
<feature type="repeat" description="ANK" evidence="8">
    <location>
        <begin position="312"/>
        <end position="350"/>
    </location>
</feature>
<comment type="pathway">
    <text evidence="1">Metabolic intermediate biosynthesis; chorismate biosynthesis; chorismate from D-erythrose 4-phosphate and phosphoenolpyruvate: step 6/7.</text>
</comment>
<keyword evidence="4 7" id="KW-0808">Transferase</keyword>
<feature type="binding site" evidence="7">
    <location>
        <position position="25"/>
    </location>
    <ligand>
        <name>3-phosphoshikimate</name>
        <dbReference type="ChEBI" id="CHEBI:145989"/>
    </ligand>
</feature>
<keyword evidence="7" id="KW-0963">Cytoplasm</keyword>
<comment type="catalytic activity">
    <reaction evidence="6">
        <text>3-phosphoshikimate + phosphoenolpyruvate = 5-O-(1-carboxyvinyl)-3-phosphoshikimate + phosphate</text>
        <dbReference type="Rhea" id="RHEA:21256"/>
        <dbReference type="ChEBI" id="CHEBI:43474"/>
        <dbReference type="ChEBI" id="CHEBI:57701"/>
        <dbReference type="ChEBI" id="CHEBI:58702"/>
        <dbReference type="ChEBI" id="CHEBI:145989"/>
        <dbReference type="EC" id="2.5.1.19"/>
    </reaction>
    <physiologicalReaction direction="left-to-right" evidence="6">
        <dbReference type="Rhea" id="RHEA:21257"/>
    </physiologicalReaction>
</comment>
<evidence type="ECO:0000256" key="7">
    <source>
        <dbReference type="HAMAP-Rule" id="MF_00210"/>
    </source>
</evidence>
<comment type="subunit">
    <text evidence="7">Monomer.</text>
</comment>
<dbReference type="Gene3D" id="3.65.10.10">
    <property type="entry name" value="Enolpyruvate transferase domain"/>
    <property type="match status" value="2"/>
</dbReference>
<dbReference type="GO" id="GO:0009073">
    <property type="term" value="P:aromatic amino acid family biosynthetic process"/>
    <property type="evidence" value="ECO:0007669"/>
    <property type="project" value="UniProtKB-KW"/>
</dbReference>
<dbReference type="EMBL" id="LVVT01000014">
    <property type="protein sequence ID" value="TQS82884.1"/>
    <property type="molecule type" value="Genomic_DNA"/>
</dbReference>
<feature type="binding site" evidence="7">
    <location>
        <position position="20"/>
    </location>
    <ligand>
        <name>phosphoenolpyruvate</name>
        <dbReference type="ChEBI" id="CHEBI:58702"/>
    </ligand>
</feature>
<feature type="binding site" evidence="7">
    <location>
        <position position="21"/>
    </location>
    <ligand>
        <name>3-phosphoshikimate</name>
        <dbReference type="ChEBI" id="CHEBI:145989"/>
    </ligand>
</feature>
<feature type="binding site" evidence="7">
    <location>
        <position position="299"/>
    </location>
    <ligand>
        <name>3-phosphoshikimate</name>
        <dbReference type="ChEBI" id="CHEBI:145989"/>
    </ligand>
</feature>
<dbReference type="NCBIfam" id="TIGR01356">
    <property type="entry name" value="aroA"/>
    <property type="match status" value="1"/>
</dbReference>
<proteinExistence type="inferred from homology"/>
<dbReference type="PIRSF" id="PIRSF000505">
    <property type="entry name" value="EPSPS"/>
    <property type="match status" value="1"/>
</dbReference>
<comment type="function">
    <text evidence="7">Catalyzes the transfer of the enolpyruvyl moiety of phosphoenolpyruvate (PEP) to the 5-hydroxyl of shikimate-3-phosphate (S3P) to produce enolpyruvyl shikimate-3-phosphate and inorganic phosphate.</text>
</comment>
<dbReference type="UniPathway" id="UPA00053">
    <property type="reaction ID" value="UER00089"/>
</dbReference>
<feature type="binding site" evidence="7">
    <location>
        <position position="117"/>
    </location>
    <ligand>
        <name>phosphoenolpyruvate</name>
        <dbReference type="ChEBI" id="CHEBI:58702"/>
    </ligand>
</feature>
<dbReference type="PROSITE" id="PS50088">
    <property type="entry name" value="ANK_REPEAT"/>
    <property type="match status" value="1"/>
</dbReference>
<evidence type="ECO:0000256" key="4">
    <source>
        <dbReference type="ARBA" id="ARBA00022679"/>
    </source>
</evidence>
<feature type="binding site" evidence="7">
    <location>
        <position position="158"/>
    </location>
    <ligand>
        <name>3-phosphoshikimate</name>
        <dbReference type="ChEBI" id="CHEBI:145989"/>
    </ligand>
</feature>
<dbReference type="RefSeq" id="WP_400256243.1">
    <property type="nucleotide sequence ID" value="NZ_CAYAYE010000014.1"/>
</dbReference>
<evidence type="ECO:0000313" key="10">
    <source>
        <dbReference type="EMBL" id="TQS82884.1"/>
    </source>
</evidence>
<accession>A0A8J8PD85</accession>
<feature type="binding site" evidence="7">
    <location>
        <position position="186"/>
    </location>
    <ligand>
        <name>3-phosphoshikimate</name>
        <dbReference type="ChEBI" id="CHEBI:145989"/>
    </ligand>
</feature>
<feature type="active site" description="Proton acceptor" evidence="7">
    <location>
        <position position="299"/>
    </location>
</feature>
<evidence type="ECO:0000256" key="5">
    <source>
        <dbReference type="ARBA" id="ARBA00023141"/>
    </source>
</evidence>
<dbReference type="InterPro" id="IPR002110">
    <property type="entry name" value="Ankyrin_rpt"/>
</dbReference>
<protein>
    <recommendedName>
        <fullName evidence="7">3-phosphoshikimate 1-carboxyvinyltransferase</fullName>
        <ecNumber evidence="7">2.5.1.19</ecNumber>
    </recommendedName>
    <alternativeName>
        <fullName evidence="7">5-enolpyruvylshikimate-3-phosphate synthase</fullName>
        <shortName evidence="7">EPSP synthase</shortName>
        <shortName evidence="7">EPSPS</shortName>
    </alternativeName>
</protein>
<dbReference type="Proteomes" id="UP000752814">
    <property type="component" value="Unassembled WGS sequence"/>
</dbReference>
<name>A0A8J8PD85_9ARCH</name>
<feature type="binding site" evidence="7">
    <location>
        <position position="20"/>
    </location>
    <ligand>
        <name>3-phosphoshikimate</name>
        <dbReference type="ChEBI" id="CHEBI:145989"/>
    </ligand>
</feature>
<organism evidence="10 11">
    <name type="scientific">Candidatus Methanomassiliicoccus intestinalis</name>
    <dbReference type="NCBI Taxonomy" id="1406512"/>
    <lineage>
        <taxon>Archaea</taxon>
        <taxon>Methanobacteriati</taxon>
        <taxon>Thermoplasmatota</taxon>
        <taxon>Thermoplasmata</taxon>
        <taxon>Methanomassiliicoccales</taxon>
        <taxon>Methanomassiliicoccaceae</taxon>
        <taxon>Methanomassiliicoccus</taxon>
    </lineage>
</organism>
<dbReference type="CDD" id="cd01556">
    <property type="entry name" value="EPSP_synthase"/>
    <property type="match status" value="1"/>
</dbReference>
<feature type="binding site" evidence="7">
    <location>
        <position position="330"/>
    </location>
    <ligand>
        <name>phosphoenolpyruvate</name>
        <dbReference type="ChEBI" id="CHEBI:58702"/>
    </ligand>
</feature>
<evidence type="ECO:0000256" key="3">
    <source>
        <dbReference type="ARBA" id="ARBA00022605"/>
    </source>
</evidence>
<dbReference type="EC" id="2.5.1.19" evidence="7"/>
<reference evidence="10" key="1">
    <citation type="submission" date="2016-03" db="EMBL/GenBank/DDBJ databases">
        <authorList>
            <person name="Borrel G."/>
            <person name="Mccann A."/>
            <person name="O'Toole P.W."/>
        </authorList>
    </citation>
    <scope>NUCLEOTIDE SEQUENCE</scope>
    <source>
        <strain evidence="10">183</strain>
    </source>
</reference>
<dbReference type="AlphaFoldDB" id="A0A8J8PD85"/>
<evidence type="ECO:0000256" key="1">
    <source>
        <dbReference type="ARBA" id="ARBA00004811"/>
    </source>
</evidence>
<evidence type="ECO:0000313" key="11">
    <source>
        <dbReference type="Proteomes" id="UP000752814"/>
    </source>
</evidence>
<dbReference type="PANTHER" id="PTHR21090">
    <property type="entry name" value="AROM/DEHYDROQUINATE SYNTHASE"/>
    <property type="match status" value="1"/>
</dbReference>
<feature type="domain" description="Enolpyruvate transferase" evidence="9">
    <location>
        <begin position="6"/>
        <end position="405"/>
    </location>
</feature>
<dbReference type="InterPro" id="IPR013792">
    <property type="entry name" value="RNA3'P_cycl/enolpyr_Trfase_a/b"/>
</dbReference>
<comment type="caution">
    <text evidence="10">The sequence shown here is derived from an EMBL/GenBank/DDBJ whole genome shotgun (WGS) entry which is preliminary data.</text>
</comment>
<sequence length="418" mass="44427">MKLQVKPSEISGTIIAPPSKSCTHRAIVLASLAKGTSKIEKALICKDTTATIQAMEAFGATIKEDNDKLSIRGGRLKAPIEPIDCLNSGTTLRLCSGIASLMDNNITLTGDESLKGRPMKPLLNAFTEMGVYCVSTSKGITIRGPNNGRWTHIRGDVSSQFISSLLISSALKPRDTDIVITSPLVSKPYIDITTSMMAQFGVRCSETKDGYRVMGGQSYRPREYVIPGDYSSAAFALGAGAISGKVTVTGLDPNDVQGDRLIIDFLREFGADVSISGDSVTVVKSELEGINADIGNCPDLFPILAVIGTQAEGVTTLYNAAHLKHKESDRIAAVVTFLRNMGADIDETDDGCIIRGKCNLTGCTVNPNGDHRILMAAVVAAMSASGKTIITDGGCYDVSYPAFIKDFNTLGADLEEVE</sequence>
<feature type="binding site" evidence="7">
    <location>
        <position position="160"/>
    </location>
    <ligand>
        <name>phosphoenolpyruvate</name>
        <dbReference type="ChEBI" id="CHEBI:58702"/>
    </ligand>
</feature>
<gene>
    <name evidence="7" type="primary">aroA</name>
    <name evidence="10" type="ORF">A3207_02770</name>
</gene>
<comment type="similarity">
    <text evidence="2 7">Belongs to the EPSP synthase family.</text>
</comment>
<evidence type="ECO:0000259" key="9">
    <source>
        <dbReference type="Pfam" id="PF00275"/>
    </source>
</evidence>
<dbReference type="GO" id="GO:0003866">
    <property type="term" value="F:3-phosphoshikimate 1-carboxyvinyltransferase activity"/>
    <property type="evidence" value="ECO:0007669"/>
    <property type="project" value="UniProtKB-UniRule"/>
</dbReference>
<feature type="binding site" evidence="7">
    <location>
        <position position="372"/>
    </location>
    <ligand>
        <name>phosphoenolpyruvate</name>
        <dbReference type="ChEBI" id="CHEBI:58702"/>
    </ligand>
</feature>
<dbReference type="SUPFAM" id="SSF55205">
    <property type="entry name" value="EPT/RTPC-like"/>
    <property type="match status" value="1"/>
</dbReference>
<dbReference type="InterPro" id="IPR023193">
    <property type="entry name" value="EPSP_synthase_CS"/>
</dbReference>
<dbReference type="GO" id="GO:0009423">
    <property type="term" value="P:chorismate biosynthetic process"/>
    <property type="evidence" value="ECO:0007669"/>
    <property type="project" value="UniProtKB-UniRule"/>
</dbReference>